<proteinExistence type="inferred from homology"/>
<dbReference type="InterPro" id="IPR007267">
    <property type="entry name" value="GtrA_DPMS_TM"/>
</dbReference>
<sequence>MTWAKRQFVQYREQISYLFFGGLATLLNLVLAVVFRWMGFSTFWNTLLDNLVCILFAYLTNRTWVFCSQVKGWKAVQEFAAFVGCRLGTLVLDVALMWLGVDLLGQLVAESWQDGWFVLVKVVTQVLVIAGNYLFSKWIIFRR</sequence>
<feature type="transmembrane region" description="Helical" evidence="6">
    <location>
        <begin position="15"/>
        <end position="35"/>
    </location>
</feature>
<feature type="domain" description="GtrA/DPMS transmembrane" evidence="7">
    <location>
        <begin position="17"/>
        <end position="141"/>
    </location>
</feature>
<name>A0A948T3H0_9FIRM</name>
<reference evidence="8" key="2">
    <citation type="submission" date="2021-04" db="EMBL/GenBank/DDBJ databases">
        <authorList>
            <person name="Gilroy R."/>
        </authorList>
    </citation>
    <scope>NUCLEOTIDE SEQUENCE</scope>
    <source>
        <strain evidence="8">B5_2728</strain>
    </source>
</reference>
<dbReference type="GO" id="GO:0005886">
    <property type="term" value="C:plasma membrane"/>
    <property type="evidence" value="ECO:0007669"/>
    <property type="project" value="TreeGrafter"/>
</dbReference>
<evidence type="ECO:0000313" key="9">
    <source>
        <dbReference type="Proteomes" id="UP000713596"/>
    </source>
</evidence>
<dbReference type="PANTHER" id="PTHR38459">
    <property type="entry name" value="PROPHAGE BACTOPRENOL-LINKED GLUCOSE TRANSLOCASE HOMOLOG"/>
    <property type="match status" value="1"/>
</dbReference>
<gene>
    <name evidence="8" type="ORF">H9882_07175</name>
</gene>
<keyword evidence="3 6" id="KW-0812">Transmembrane</keyword>
<dbReference type="PANTHER" id="PTHR38459:SF5">
    <property type="entry name" value="CELL WALL TEICHOIC ACID GLYCOSYLATION PROTEIN GTCA"/>
    <property type="match status" value="1"/>
</dbReference>
<dbReference type="GO" id="GO:0000271">
    <property type="term" value="P:polysaccharide biosynthetic process"/>
    <property type="evidence" value="ECO:0007669"/>
    <property type="project" value="InterPro"/>
</dbReference>
<feature type="transmembrane region" description="Helical" evidence="6">
    <location>
        <begin position="47"/>
        <end position="67"/>
    </location>
</feature>
<evidence type="ECO:0000256" key="3">
    <source>
        <dbReference type="ARBA" id="ARBA00022692"/>
    </source>
</evidence>
<protein>
    <submittedName>
        <fullName evidence="8">GtrA family protein</fullName>
    </submittedName>
</protein>
<dbReference type="EMBL" id="JAHLFP010000062">
    <property type="protein sequence ID" value="MBU3806654.1"/>
    <property type="molecule type" value="Genomic_DNA"/>
</dbReference>
<dbReference type="InterPro" id="IPR051401">
    <property type="entry name" value="GtrA_CellWall_Glycosyl"/>
</dbReference>
<comment type="caution">
    <text evidence="8">The sequence shown here is derived from an EMBL/GenBank/DDBJ whole genome shotgun (WGS) entry which is preliminary data.</text>
</comment>
<keyword evidence="5 6" id="KW-0472">Membrane</keyword>
<comment type="subcellular location">
    <subcellularLocation>
        <location evidence="1">Membrane</location>
        <topology evidence="1">Multi-pass membrane protein</topology>
    </subcellularLocation>
</comment>
<evidence type="ECO:0000256" key="6">
    <source>
        <dbReference type="SAM" id="Phobius"/>
    </source>
</evidence>
<dbReference type="Proteomes" id="UP000713596">
    <property type="component" value="Unassembled WGS sequence"/>
</dbReference>
<evidence type="ECO:0000256" key="4">
    <source>
        <dbReference type="ARBA" id="ARBA00022989"/>
    </source>
</evidence>
<feature type="transmembrane region" description="Helical" evidence="6">
    <location>
        <begin position="116"/>
        <end position="135"/>
    </location>
</feature>
<feature type="transmembrane region" description="Helical" evidence="6">
    <location>
        <begin position="79"/>
        <end position="101"/>
    </location>
</feature>
<organism evidence="8 9">
    <name type="scientific">Candidatus Allofournierella pullistercoris</name>
    <dbReference type="NCBI Taxonomy" id="2838597"/>
    <lineage>
        <taxon>Bacteria</taxon>
        <taxon>Bacillati</taxon>
        <taxon>Bacillota</taxon>
        <taxon>Clostridia</taxon>
        <taxon>Eubacteriales</taxon>
        <taxon>Oscillospiraceae</taxon>
        <taxon>Allofournierella</taxon>
    </lineage>
</organism>
<evidence type="ECO:0000256" key="5">
    <source>
        <dbReference type="ARBA" id="ARBA00023136"/>
    </source>
</evidence>
<evidence type="ECO:0000313" key="8">
    <source>
        <dbReference type="EMBL" id="MBU3806654.1"/>
    </source>
</evidence>
<evidence type="ECO:0000256" key="1">
    <source>
        <dbReference type="ARBA" id="ARBA00004141"/>
    </source>
</evidence>
<dbReference type="Pfam" id="PF04138">
    <property type="entry name" value="GtrA_DPMS_TM"/>
    <property type="match status" value="1"/>
</dbReference>
<comment type="similarity">
    <text evidence="2">Belongs to the GtrA family.</text>
</comment>
<evidence type="ECO:0000256" key="2">
    <source>
        <dbReference type="ARBA" id="ARBA00009399"/>
    </source>
</evidence>
<keyword evidence="4 6" id="KW-1133">Transmembrane helix</keyword>
<reference evidence="8" key="1">
    <citation type="journal article" date="2021" name="PeerJ">
        <title>Extensive microbial diversity within the chicken gut microbiome revealed by metagenomics and culture.</title>
        <authorList>
            <person name="Gilroy R."/>
            <person name="Ravi A."/>
            <person name="Getino M."/>
            <person name="Pursley I."/>
            <person name="Horton D.L."/>
            <person name="Alikhan N.F."/>
            <person name="Baker D."/>
            <person name="Gharbi K."/>
            <person name="Hall N."/>
            <person name="Watson M."/>
            <person name="Adriaenssens E.M."/>
            <person name="Foster-Nyarko E."/>
            <person name="Jarju S."/>
            <person name="Secka A."/>
            <person name="Antonio M."/>
            <person name="Oren A."/>
            <person name="Chaudhuri R.R."/>
            <person name="La Ragione R."/>
            <person name="Hildebrand F."/>
            <person name="Pallen M.J."/>
        </authorList>
    </citation>
    <scope>NUCLEOTIDE SEQUENCE</scope>
    <source>
        <strain evidence="8">B5_2728</strain>
    </source>
</reference>
<evidence type="ECO:0000259" key="7">
    <source>
        <dbReference type="Pfam" id="PF04138"/>
    </source>
</evidence>
<accession>A0A948T3H0</accession>
<dbReference type="AlphaFoldDB" id="A0A948T3H0"/>